<evidence type="ECO:0000256" key="4">
    <source>
        <dbReference type="ARBA" id="ARBA00022603"/>
    </source>
</evidence>
<dbReference type="FunFam" id="1.10.10.10:FF:000214">
    <property type="entry name" value="Methylated-DNA--protein-cysteine methyltransferase"/>
    <property type="match status" value="1"/>
</dbReference>
<evidence type="ECO:0000256" key="6">
    <source>
        <dbReference type="ARBA" id="ARBA00022763"/>
    </source>
</evidence>
<comment type="caution">
    <text evidence="12">The sequence shown here is derived from an EMBL/GenBank/DDBJ whole genome shotgun (WGS) entry which is preliminary data.</text>
</comment>
<evidence type="ECO:0000259" key="11">
    <source>
        <dbReference type="Pfam" id="PF02870"/>
    </source>
</evidence>
<dbReference type="EMBL" id="JAAIVJ010000006">
    <property type="protein sequence ID" value="NEY90978.1"/>
    <property type="molecule type" value="Genomic_DNA"/>
</dbReference>
<dbReference type="InterPro" id="IPR001497">
    <property type="entry name" value="MethylDNA_cys_MeTrfase_AS"/>
</dbReference>
<dbReference type="EC" id="2.1.1.63" evidence="9"/>
<dbReference type="InterPro" id="IPR023546">
    <property type="entry name" value="MGMT"/>
</dbReference>
<comment type="function">
    <text evidence="9">Involved in the cellular defense against the biological effects of O6-methylguanine (O6-MeG) and O4-methylthymine (O4-MeT) in DNA. Repairs the methylated nucleobase in DNA by stoichiometrically transferring the methyl group to a cysteine residue in the enzyme. This is a suicide reaction: the enzyme is irreversibly inactivated.</text>
</comment>
<evidence type="ECO:0000313" key="12">
    <source>
        <dbReference type="EMBL" id="NEY90978.1"/>
    </source>
</evidence>
<reference evidence="12 13" key="1">
    <citation type="submission" date="2020-02" db="EMBL/GenBank/DDBJ databases">
        <authorList>
            <person name="Chen W.-M."/>
        </authorList>
    </citation>
    <scope>NUCLEOTIDE SEQUENCE [LARGE SCALE GENOMIC DNA]</scope>
    <source>
        <strain evidence="12 13">KMS-5</strain>
    </source>
</reference>
<sequence length="159" mass="16649">MIERSRIEASLGIDTALGRLTLWQSGDRLTGLSWAELPPSGAAPTPLLAEASAQLAAYFAGRLQQFDLPLDWGTGLHEQVRRAMAAIPFGETLTYGEIAARVGAPAQSVGQACGANPLPIIIPCHRVLGAKGLGGFSARGGVETKVWLLRHEGAAGLLI</sequence>
<dbReference type="InterPro" id="IPR008332">
    <property type="entry name" value="MethylG_MeTrfase_N"/>
</dbReference>
<dbReference type="GO" id="GO:0006307">
    <property type="term" value="P:DNA alkylation repair"/>
    <property type="evidence" value="ECO:0007669"/>
    <property type="project" value="UniProtKB-UniRule"/>
</dbReference>
<dbReference type="InterPro" id="IPR036631">
    <property type="entry name" value="MGMT_N_sf"/>
</dbReference>
<dbReference type="SUPFAM" id="SSF53155">
    <property type="entry name" value="Methylated DNA-protein cysteine methyltransferase domain"/>
    <property type="match status" value="1"/>
</dbReference>
<comment type="subcellular location">
    <subcellularLocation>
        <location evidence="9">Cytoplasm</location>
    </subcellularLocation>
</comment>
<dbReference type="NCBIfam" id="TIGR00589">
    <property type="entry name" value="ogt"/>
    <property type="match status" value="1"/>
</dbReference>
<dbReference type="SUPFAM" id="SSF46767">
    <property type="entry name" value="Methylated DNA-protein cysteine methyltransferase, C-terminal domain"/>
    <property type="match status" value="1"/>
</dbReference>
<evidence type="ECO:0000256" key="5">
    <source>
        <dbReference type="ARBA" id="ARBA00022679"/>
    </source>
</evidence>
<keyword evidence="13" id="KW-1185">Reference proteome</keyword>
<evidence type="ECO:0000256" key="8">
    <source>
        <dbReference type="ARBA" id="ARBA00049348"/>
    </source>
</evidence>
<dbReference type="InterPro" id="IPR036388">
    <property type="entry name" value="WH-like_DNA-bd_sf"/>
</dbReference>
<protein>
    <recommendedName>
        <fullName evidence="9">Methylated-DNA--protein-cysteine methyltransferase</fullName>
        <ecNumber evidence="9">2.1.1.63</ecNumber>
    </recommendedName>
    <alternativeName>
        <fullName evidence="9">6-O-methylguanine-DNA methyltransferase</fullName>
        <shortName evidence="9">MGMT</shortName>
    </alternativeName>
    <alternativeName>
        <fullName evidence="9">O-6-methylguanine-DNA-alkyltransferase</fullName>
    </alternativeName>
</protein>
<feature type="active site" description="Nucleophile; methyl group acceptor" evidence="9">
    <location>
        <position position="124"/>
    </location>
</feature>
<evidence type="ECO:0000256" key="3">
    <source>
        <dbReference type="ARBA" id="ARBA00022490"/>
    </source>
</evidence>
<keyword evidence="4 9" id="KW-0489">Methyltransferase</keyword>
<comment type="catalytic activity">
    <reaction evidence="1 9">
        <text>a 4-O-methyl-thymidine in DNA + L-cysteinyl-[protein] = a thymidine in DNA + S-methyl-L-cysteinyl-[protein]</text>
        <dbReference type="Rhea" id="RHEA:53428"/>
        <dbReference type="Rhea" id="RHEA-COMP:10131"/>
        <dbReference type="Rhea" id="RHEA-COMP:10132"/>
        <dbReference type="Rhea" id="RHEA-COMP:13555"/>
        <dbReference type="Rhea" id="RHEA-COMP:13556"/>
        <dbReference type="ChEBI" id="CHEBI:29950"/>
        <dbReference type="ChEBI" id="CHEBI:82612"/>
        <dbReference type="ChEBI" id="CHEBI:137386"/>
        <dbReference type="ChEBI" id="CHEBI:137387"/>
        <dbReference type="EC" id="2.1.1.63"/>
    </reaction>
</comment>
<dbReference type="Pfam" id="PF01035">
    <property type="entry name" value="DNA_binding_1"/>
    <property type="match status" value="1"/>
</dbReference>
<keyword evidence="7 9" id="KW-0234">DNA repair</keyword>
<name>A0A6M0QU07_9RHOB</name>
<accession>A0A6M0QU07</accession>
<dbReference type="PANTHER" id="PTHR10815:SF5">
    <property type="entry name" value="METHYLATED-DNA--PROTEIN-CYSTEINE METHYLTRANSFERASE"/>
    <property type="match status" value="1"/>
</dbReference>
<gene>
    <name evidence="12" type="ORF">G4Z14_11790</name>
</gene>
<dbReference type="Gene3D" id="3.30.160.70">
    <property type="entry name" value="Methylated DNA-protein cysteine methyltransferase domain"/>
    <property type="match status" value="1"/>
</dbReference>
<comment type="similarity">
    <text evidence="2 9">Belongs to the MGMT family.</text>
</comment>
<evidence type="ECO:0000256" key="9">
    <source>
        <dbReference type="HAMAP-Rule" id="MF_00772"/>
    </source>
</evidence>
<dbReference type="GO" id="GO:0005737">
    <property type="term" value="C:cytoplasm"/>
    <property type="evidence" value="ECO:0007669"/>
    <property type="project" value="UniProtKB-SubCell"/>
</dbReference>
<evidence type="ECO:0000256" key="1">
    <source>
        <dbReference type="ARBA" id="ARBA00001286"/>
    </source>
</evidence>
<dbReference type="InterPro" id="IPR036217">
    <property type="entry name" value="MethylDNA_cys_MeTrfase_DNAb"/>
</dbReference>
<comment type="catalytic activity">
    <reaction evidence="8 9">
        <text>a 6-O-methyl-2'-deoxyguanosine in DNA + L-cysteinyl-[protein] = S-methyl-L-cysteinyl-[protein] + a 2'-deoxyguanosine in DNA</text>
        <dbReference type="Rhea" id="RHEA:24000"/>
        <dbReference type="Rhea" id="RHEA-COMP:10131"/>
        <dbReference type="Rhea" id="RHEA-COMP:10132"/>
        <dbReference type="Rhea" id="RHEA-COMP:11367"/>
        <dbReference type="Rhea" id="RHEA-COMP:11368"/>
        <dbReference type="ChEBI" id="CHEBI:29950"/>
        <dbReference type="ChEBI" id="CHEBI:82612"/>
        <dbReference type="ChEBI" id="CHEBI:85445"/>
        <dbReference type="ChEBI" id="CHEBI:85448"/>
        <dbReference type="EC" id="2.1.1.63"/>
    </reaction>
</comment>
<dbReference type="Proteomes" id="UP000477782">
    <property type="component" value="Unassembled WGS sequence"/>
</dbReference>
<keyword evidence="3 9" id="KW-0963">Cytoplasm</keyword>
<dbReference type="PANTHER" id="PTHR10815">
    <property type="entry name" value="METHYLATED-DNA--PROTEIN-CYSTEINE METHYLTRANSFERASE"/>
    <property type="match status" value="1"/>
</dbReference>
<dbReference type="Pfam" id="PF02870">
    <property type="entry name" value="Methyltransf_1N"/>
    <property type="match status" value="1"/>
</dbReference>
<proteinExistence type="inferred from homology"/>
<feature type="domain" description="Methylated-DNA-[protein]-cysteine S-methyltransferase DNA binding" evidence="10">
    <location>
        <begin position="77"/>
        <end position="154"/>
    </location>
</feature>
<dbReference type="InterPro" id="IPR014048">
    <property type="entry name" value="MethylDNA_cys_MeTrfase_DNA-bd"/>
</dbReference>
<dbReference type="CDD" id="cd06445">
    <property type="entry name" value="ATase"/>
    <property type="match status" value="1"/>
</dbReference>
<evidence type="ECO:0000313" key="13">
    <source>
        <dbReference type="Proteomes" id="UP000477782"/>
    </source>
</evidence>
<evidence type="ECO:0000256" key="7">
    <source>
        <dbReference type="ARBA" id="ARBA00023204"/>
    </source>
</evidence>
<evidence type="ECO:0000256" key="2">
    <source>
        <dbReference type="ARBA" id="ARBA00008711"/>
    </source>
</evidence>
<comment type="miscellaneous">
    <text evidence="9">This enzyme catalyzes only one turnover and therefore is not strictly catalytic. According to one definition, an enzyme is a biocatalyst that acts repeatedly and over many reaction cycles.</text>
</comment>
<dbReference type="AlphaFoldDB" id="A0A6M0QU07"/>
<keyword evidence="5 9" id="KW-0808">Transferase</keyword>
<evidence type="ECO:0000259" key="10">
    <source>
        <dbReference type="Pfam" id="PF01035"/>
    </source>
</evidence>
<keyword evidence="6 9" id="KW-0227">DNA damage</keyword>
<dbReference type="PROSITE" id="PS00374">
    <property type="entry name" value="MGMT"/>
    <property type="match status" value="1"/>
</dbReference>
<organism evidence="12 13">
    <name type="scientific">Tabrizicola oligotrophica</name>
    <dbReference type="NCBI Taxonomy" id="2710650"/>
    <lineage>
        <taxon>Bacteria</taxon>
        <taxon>Pseudomonadati</taxon>
        <taxon>Pseudomonadota</taxon>
        <taxon>Alphaproteobacteria</taxon>
        <taxon>Rhodobacterales</taxon>
        <taxon>Paracoccaceae</taxon>
        <taxon>Tabrizicola</taxon>
    </lineage>
</organism>
<dbReference type="Gene3D" id="1.10.10.10">
    <property type="entry name" value="Winged helix-like DNA-binding domain superfamily/Winged helix DNA-binding domain"/>
    <property type="match status" value="1"/>
</dbReference>
<dbReference type="GO" id="GO:0032259">
    <property type="term" value="P:methylation"/>
    <property type="evidence" value="ECO:0007669"/>
    <property type="project" value="UniProtKB-KW"/>
</dbReference>
<dbReference type="HAMAP" id="MF_00772">
    <property type="entry name" value="OGT"/>
    <property type="match status" value="1"/>
</dbReference>
<feature type="domain" description="Methylguanine DNA methyltransferase ribonuclease-like" evidence="11">
    <location>
        <begin position="13"/>
        <end position="71"/>
    </location>
</feature>
<dbReference type="GO" id="GO:0003908">
    <property type="term" value="F:methylated-DNA-[protein]-cysteine S-methyltransferase activity"/>
    <property type="evidence" value="ECO:0007669"/>
    <property type="project" value="UniProtKB-UniRule"/>
</dbReference>
<dbReference type="RefSeq" id="WP_164625944.1">
    <property type="nucleotide sequence ID" value="NZ_JAAIVJ010000006.1"/>
</dbReference>